<dbReference type="AlphaFoldDB" id="A0A2W0CGG6"/>
<reference evidence="2 3" key="1">
    <citation type="submission" date="2018-01" db="EMBL/GenBank/DDBJ databases">
        <title>Genome sequence of the PGP bacterium Paenibacillus illinoisensis E3.</title>
        <authorList>
            <person name="Rolli E."/>
            <person name="Marasco R."/>
            <person name="Bessem C."/>
            <person name="Michoud G."/>
            <person name="Gaiarsa S."/>
            <person name="Borin S."/>
            <person name="Daffonchio D."/>
        </authorList>
    </citation>
    <scope>NUCLEOTIDE SEQUENCE [LARGE SCALE GENOMIC DNA]</scope>
    <source>
        <strain evidence="2 3">E3</strain>
    </source>
</reference>
<dbReference type="Gene3D" id="3.40.630.30">
    <property type="match status" value="1"/>
</dbReference>
<dbReference type="EMBL" id="PRLG01000013">
    <property type="protein sequence ID" value="PYY29929.1"/>
    <property type="molecule type" value="Genomic_DNA"/>
</dbReference>
<protein>
    <submittedName>
        <fullName evidence="2">Putative acetyltransferase</fullName>
        <ecNumber evidence="2">2.3.1.1</ecNumber>
    </submittedName>
</protein>
<dbReference type="Proteomes" id="UP000247459">
    <property type="component" value="Unassembled WGS sequence"/>
</dbReference>
<dbReference type="RefSeq" id="WP_110757284.1">
    <property type="nucleotide sequence ID" value="NZ_PRLG01000013.1"/>
</dbReference>
<evidence type="ECO:0000259" key="1">
    <source>
        <dbReference type="PROSITE" id="PS51186"/>
    </source>
</evidence>
<keyword evidence="2" id="KW-0808">Transferase</keyword>
<organism evidence="2 3">
    <name type="scientific">Paenibacillus illinoisensis</name>
    <dbReference type="NCBI Taxonomy" id="59845"/>
    <lineage>
        <taxon>Bacteria</taxon>
        <taxon>Bacillati</taxon>
        <taxon>Bacillota</taxon>
        <taxon>Bacilli</taxon>
        <taxon>Bacillales</taxon>
        <taxon>Paenibacillaceae</taxon>
        <taxon>Paenibacillus</taxon>
    </lineage>
</organism>
<dbReference type="InterPro" id="IPR000182">
    <property type="entry name" value="GNAT_dom"/>
</dbReference>
<dbReference type="EC" id="2.3.1.1" evidence="2"/>
<dbReference type="SUPFAM" id="SSF55729">
    <property type="entry name" value="Acyl-CoA N-acyltransferases (Nat)"/>
    <property type="match status" value="1"/>
</dbReference>
<comment type="caution">
    <text evidence="2">The sequence shown here is derived from an EMBL/GenBank/DDBJ whole genome shotgun (WGS) entry which is preliminary data.</text>
</comment>
<sequence>MFEIMDIRQKPDMLEAAVQYFWKQWGTETSYHYYRDCMERSVDTNSDVPRFYVMLDGDRIIGGYALLRSDLNSRQDLFPWFACLHVVSEYRGKNLGGQLQKHAVNQVKVKGYDKLYLCTDLQGYYEKNDWNYIGKGYLLDDEETRIYELQI</sequence>
<dbReference type="OrthoDB" id="9789053at2"/>
<dbReference type="Pfam" id="PF13508">
    <property type="entry name" value="Acetyltransf_7"/>
    <property type="match status" value="1"/>
</dbReference>
<name>A0A2W0CGG6_9BACL</name>
<feature type="domain" description="N-acetyltransferase" evidence="1">
    <location>
        <begin position="5"/>
        <end position="151"/>
    </location>
</feature>
<gene>
    <name evidence="2" type="ORF">PIL02S_01526</name>
</gene>
<proteinExistence type="predicted"/>
<dbReference type="PROSITE" id="PS51186">
    <property type="entry name" value="GNAT"/>
    <property type="match status" value="1"/>
</dbReference>
<accession>A0A2W0CGG6</accession>
<dbReference type="CDD" id="cd04301">
    <property type="entry name" value="NAT_SF"/>
    <property type="match status" value="1"/>
</dbReference>
<keyword evidence="2" id="KW-0012">Acyltransferase</keyword>
<evidence type="ECO:0000313" key="3">
    <source>
        <dbReference type="Proteomes" id="UP000247459"/>
    </source>
</evidence>
<dbReference type="InterPro" id="IPR016181">
    <property type="entry name" value="Acyl_CoA_acyltransferase"/>
</dbReference>
<evidence type="ECO:0000313" key="2">
    <source>
        <dbReference type="EMBL" id="PYY29929.1"/>
    </source>
</evidence>
<dbReference type="GO" id="GO:0016747">
    <property type="term" value="F:acyltransferase activity, transferring groups other than amino-acyl groups"/>
    <property type="evidence" value="ECO:0007669"/>
    <property type="project" value="InterPro"/>
</dbReference>